<dbReference type="Pfam" id="PF03372">
    <property type="entry name" value="Exo_endo_phos"/>
    <property type="match status" value="1"/>
</dbReference>
<reference evidence="13 14" key="1">
    <citation type="submission" date="2023-09" db="EMBL/GenBank/DDBJ databases">
        <title>Pangenome analysis of Batrachochytrium dendrobatidis and related Chytrids.</title>
        <authorList>
            <person name="Yacoub M.N."/>
            <person name="Stajich J.E."/>
            <person name="James T.Y."/>
        </authorList>
    </citation>
    <scope>NUCLEOTIDE SEQUENCE [LARGE SCALE GENOMIC DNA]</scope>
    <source>
        <strain evidence="13 14">JEL0888</strain>
    </source>
</reference>
<comment type="similarity">
    <text evidence="2 10">Belongs to the DNA repair enzymes AP/ExoA family.</text>
</comment>
<dbReference type="PROSITE" id="PS00728">
    <property type="entry name" value="AP_NUCLEASE_F1_3"/>
    <property type="match status" value="1"/>
</dbReference>
<keyword evidence="13" id="KW-0540">Nuclease</keyword>
<keyword evidence="6" id="KW-0862">Zinc</keyword>
<feature type="region of interest" description="Disordered" evidence="11">
    <location>
        <begin position="563"/>
        <end position="622"/>
    </location>
</feature>
<evidence type="ECO:0000256" key="11">
    <source>
        <dbReference type="SAM" id="MobiDB-lite"/>
    </source>
</evidence>
<evidence type="ECO:0000256" key="7">
    <source>
        <dbReference type="ARBA" id="ARBA00022842"/>
    </source>
</evidence>
<dbReference type="PROSITE" id="PS51999">
    <property type="entry name" value="ZF_GRF"/>
    <property type="match status" value="1"/>
</dbReference>
<name>A0ABR4N278_9FUNG</name>
<evidence type="ECO:0000256" key="6">
    <source>
        <dbReference type="ARBA" id="ARBA00022833"/>
    </source>
</evidence>
<feature type="compositionally biased region" description="Acidic residues" evidence="11">
    <location>
        <begin position="590"/>
        <end position="602"/>
    </location>
</feature>
<dbReference type="PANTHER" id="PTHR22748:SF4">
    <property type="entry name" value="DNA-(APURINIC OR APYRIMIDINIC SITE) ENDONUCLEASE 2"/>
    <property type="match status" value="1"/>
</dbReference>
<comment type="cofactor">
    <cofactor evidence="1">
        <name>Mn(2+)</name>
        <dbReference type="ChEBI" id="CHEBI:29035"/>
    </cofactor>
</comment>
<dbReference type="GO" id="GO:0140078">
    <property type="term" value="F:class I DNA-(apurinic or apyrimidinic site) endonuclease activity"/>
    <property type="evidence" value="ECO:0007669"/>
    <property type="project" value="UniProtKB-EC"/>
</dbReference>
<sequence>MGDEPAASETPPPAQAPAEAGSDADHKHQAPGGSQDEPRGSQRGLRLLSWNVNGARTLRQHAQWSGCRTFGEVVAALDADIVCLQEVKVARRSIPHDIAIVPGFDVFFSFSKKRDGYSGTATFVRSTLRPADAEEGLSGLHGGAGAAPSGGSVAALSSGMIAGMSRDAGQIHESLRGRFTVAELHDLDSEGRVVITDHGLFVVMNIYFPNESSEERQGFKQRFLEAVELRARWYLNGDSAGATQGARTTASRPRREVVIAGDFNISHRPIDHCDPVQSMRDHGLREFGETPSRRWLSRMLAPQGPMTDTFRHFHPQQAQAFTCWNTLIDARRSNFGTRIDYILVSSGVVPAICAGSILAQVMGSDHAPVQIEFEERHAASGDLVERLLGGAGGAAVERAPPRLCSSRWPEFSGPNIKQLLTRSASDGSQAPADRLEPGKRSIVGVVDTTVQVAVKRTKPSGGKQLDLLSYMQRRVSREPRATEPASDAPFPGRDAGPEARCSGAMDAAETRPLPERASTVAAWRGLFEKPKAPLCHHGEPCQEWTVKKAGPTKGRVFYLCARPVGPSGQVDEDGRRRHRGGRSADGADGQADDEADDDDGEAADGGVSGTARRRGGRRGAEAAGEWRCDFFAWKTAARVRAK</sequence>
<evidence type="ECO:0000256" key="2">
    <source>
        <dbReference type="ARBA" id="ARBA00007092"/>
    </source>
</evidence>
<evidence type="ECO:0000256" key="3">
    <source>
        <dbReference type="ARBA" id="ARBA00022723"/>
    </source>
</evidence>
<accession>A0ABR4N278</accession>
<dbReference type="InterPro" id="IPR004808">
    <property type="entry name" value="AP_endonuc_1"/>
</dbReference>
<keyword evidence="7 10" id="KW-0460">Magnesium</keyword>
<comment type="caution">
    <text evidence="13">The sequence shown here is derived from an EMBL/GenBank/DDBJ whole genome shotgun (WGS) entry which is preliminary data.</text>
</comment>
<dbReference type="PANTHER" id="PTHR22748">
    <property type="entry name" value="AP ENDONUCLEASE"/>
    <property type="match status" value="1"/>
</dbReference>
<evidence type="ECO:0000256" key="4">
    <source>
        <dbReference type="ARBA" id="ARBA00022771"/>
    </source>
</evidence>
<gene>
    <name evidence="13" type="primary">APN2</name>
    <name evidence="13" type="ORF">HK105_206894</name>
</gene>
<feature type="region of interest" description="Disordered" evidence="11">
    <location>
        <begin position="476"/>
        <end position="515"/>
    </location>
</feature>
<dbReference type="Gene3D" id="3.60.10.10">
    <property type="entry name" value="Endonuclease/exonuclease/phosphatase"/>
    <property type="match status" value="1"/>
</dbReference>
<keyword evidence="13" id="KW-0456">Lyase</keyword>
<organism evidence="13 14">
    <name type="scientific">Polyrhizophydium stewartii</name>
    <dbReference type="NCBI Taxonomy" id="2732419"/>
    <lineage>
        <taxon>Eukaryota</taxon>
        <taxon>Fungi</taxon>
        <taxon>Fungi incertae sedis</taxon>
        <taxon>Chytridiomycota</taxon>
        <taxon>Chytridiomycota incertae sedis</taxon>
        <taxon>Chytridiomycetes</taxon>
        <taxon>Rhizophydiales</taxon>
        <taxon>Rhizophydiales incertae sedis</taxon>
        <taxon>Polyrhizophydium</taxon>
    </lineage>
</organism>
<evidence type="ECO:0000256" key="1">
    <source>
        <dbReference type="ARBA" id="ARBA00001936"/>
    </source>
</evidence>
<feature type="domain" description="GRF-type" evidence="12">
    <location>
        <begin position="535"/>
        <end position="587"/>
    </location>
</feature>
<dbReference type="NCBIfam" id="TIGR00633">
    <property type="entry name" value="xth"/>
    <property type="match status" value="1"/>
</dbReference>
<dbReference type="InterPro" id="IPR010666">
    <property type="entry name" value="Znf_GRF"/>
</dbReference>
<keyword evidence="10" id="KW-0234">DNA repair</keyword>
<comment type="cofactor">
    <cofactor evidence="10">
        <name>Mg(2+)</name>
        <dbReference type="ChEBI" id="CHEBI:18420"/>
    </cofactor>
    <cofactor evidence="10">
        <name>Mn(2+)</name>
        <dbReference type="ChEBI" id="CHEBI:29035"/>
    </cofactor>
    <text evidence="10">Probably binds two magnesium or manganese ions per subunit.</text>
</comment>
<protein>
    <recommendedName>
        <fullName evidence="10">DNA-(apurinic or apyrimidinic site) endonuclease</fullName>
        <ecNumber evidence="10">3.1.-.-</ecNumber>
    </recommendedName>
</protein>
<evidence type="ECO:0000256" key="9">
    <source>
        <dbReference type="PROSITE-ProRule" id="PRU01343"/>
    </source>
</evidence>
<keyword evidence="14" id="KW-1185">Reference proteome</keyword>
<keyword evidence="8" id="KW-0539">Nucleus</keyword>
<dbReference type="InterPro" id="IPR020848">
    <property type="entry name" value="AP_endonuclease_F1_CS"/>
</dbReference>
<dbReference type="EMBL" id="JADGIZ020000044">
    <property type="protein sequence ID" value="KAL2913592.1"/>
    <property type="molecule type" value="Genomic_DNA"/>
</dbReference>
<evidence type="ECO:0000313" key="13">
    <source>
        <dbReference type="EMBL" id="KAL2913592.1"/>
    </source>
</evidence>
<feature type="region of interest" description="Disordered" evidence="11">
    <location>
        <begin position="1"/>
        <end position="43"/>
    </location>
</feature>
<evidence type="ECO:0000313" key="14">
    <source>
        <dbReference type="Proteomes" id="UP001527925"/>
    </source>
</evidence>
<evidence type="ECO:0000256" key="5">
    <source>
        <dbReference type="ARBA" id="ARBA00022801"/>
    </source>
</evidence>
<dbReference type="PROSITE" id="PS00726">
    <property type="entry name" value="AP_NUCLEASE_F1_1"/>
    <property type="match status" value="1"/>
</dbReference>
<evidence type="ECO:0000256" key="10">
    <source>
        <dbReference type="RuleBase" id="RU362131"/>
    </source>
</evidence>
<keyword evidence="10" id="KW-0227">DNA damage</keyword>
<dbReference type="Pfam" id="PF06839">
    <property type="entry name" value="Zn_ribbon_GRF"/>
    <property type="match status" value="1"/>
</dbReference>
<keyword evidence="5" id="KW-0378">Hydrolase</keyword>
<dbReference type="SUPFAM" id="SSF56219">
    <property type="entry name" value="DNase I-like"/>
    <property type="match status" value="1"/>
</dbReference>
<evidence type="ECO:0000259" key="12">
    <source>
        <dbReference type="PROSITE" id="PS51999"/>
    </source>
</evidence>
<dbReference type="InterPro" id="IPR036691">
    <property type="entry name" value="Endo/exonu/phosph_ase_sf"/>
</dbReference>
<evidence type="ECO:0000256" key="8">
    <source>
        <dbReference type="ARBA" id="ARBA00023242"/>
    </source>
</evidence>
<dbReference type="InterPro" id="IPR020847">
    <property type="entry name" value="AP_endonuclease_F1_BS"/>
</dbReference>
<dbReference type="InterPro" id="IPR005135">
    <property type="entry name" value="Endo/exonuclease/phosphatase"/>
</dbReference>
<keyword evidence="4 9" id="KW-0863">Zinc-finger</keyword>
<keyword evidence="3 10" id="KW-0479">Metal-binding</keyword>
<dbReference type="EC" id="3.1.-.-" evidence="10"/>
<dbReference type="Proteomes" id="UP001527925">
    <property type="component" value="Unassembled WGS sequence"/>
</dbReference>
<proteinExistence type="inferred from homology"/>
<dbReference type="PROSITE" id="PS51435">
    <property type="entry name" value="AP_NUCLEASE_F1_4"/>
    <property type="match status" value="1"/>
</dbReference>
<keyword evidence="13" id="KW-0255">Endonuclease</keyword>